<keyword evidence="3 6" id="KW-0812">Transmembrane</keyword>
<dbReference type="Proteomes" id="UP001208570">
    <property type="component" value="Unassembled WGS sequence"/>
</dbReference>
<keyword evidence="4 6" id="KW-1133">Transmembrane helix</keyword>
<proteinExistence type="inferred from homology"/>
<evidence type="ECO:0000256" key="6">
    <source>
        <dbReference type="RuleBase" id="RU361218"/>
    </source>
</evidence>
<dbReference type="InterPro" id="IPR008952">
    <property type="entry name" value="Tetraspanin_EC2_sf"/>
</dbReference>
<keyword evidence="5 6" id="KW-0472">Membrane</keyword>
<organism evidence="7 8">
    <name type="scientific">Paralvinella palmiformis</name>
    <dbReference type="NCBI Taxonomy" id="53620"/>
    <lineage>
        <taxon>Eukaryota</taxon>
        <taxon>Metazoa</taxon>
        <taxon>Spiralia</taxon>
        <taxon>Lophotrochozoa</taxon>
        <taxon>Annelida</taxon>
        <taxon>Polychaeta</taxon>
        <taxon>Sedentaria</taxon>
        <taxon>Canalipalpata</taxon>
        <taxon>Terebellida</taxon>
        <taxon>Terebelliformia</taxon>
        <taxon>Alvinellidae</taxon>
        <taxon>Paralvinella</taxon>
    </lineage>
</organism>
<reference evidence="7" key="1">
    <citation type="journal article" date="2023" name="Mol. Biol. Evol.">
        <title>Third-Generation Sequencing Reveals the Adaptive Role of the Epigenome in Three Deep-Sea Polychaetes.</title>
        <authorList>
            <person name="Perez M."/>
            <person name="Aroh O."/>
            <person name="Sun Y."/>
            <person name="Lan Y."/>
            <person name="Juniper S.K."/>
            <person name="Young C.R."/>
            <person name="Angers B."/>
            <person name="Qian P.Y."/>
        </authorList>
    </citation>
    <scope>NUCLEOTIDE SEQUENCE</scope>
    <source>
        <strain evidence="7">P08H-3</strain>
    </source>
</reference>
<name>A0AAD9JHQ2_9ANNE</name>
<keyword evidence="8" id="KW-1185">Reference proteome</keyword>
<comment type="subcellular location">
    <subcellularLocation>
        <location evidence="1 6">Membrane</location>
        <topology evidence="1 6">Multi-pass membrane protein</topology>
    </subcellularLocation>
</comment>
<dbReference type="Pfam" id="PF00335">
    <property type="entry name" value="Tetraspanin"/>
    <property type="match status" value="1"/>
</dbReference>
<dbReference type="GO" id="GO:0005886">
    <property type="term" value="C:plasma membrane"/>
    <property type="evidence" value="ECO:0007669"/>
    <property type="project" value="TreeGrafter"/>
</dbReference>
<dbReference type="PROSITE" id="PS00421">
    <property type="entry name" value="TM4_1"/>
    <property type="match status" value="1"/>
</dbReference>
<evidence type="ECO:0000256" key="5">
    <source>
        <dbReference type="ARBA" id="ARBA00023136"/>
    </source>
</evidence>
<dbReference type="PANTHER" id="PTHR19282">
    <property type="entry name" value="TETRASPANIN"/>
    <property type="match status" value="1"/>
</dbReference>
<sequence length="269" mass="29843">MALTCGGSCMKMLLFVFNGLFFLGGVIMMAVGIWFLVDPEISERFDNIAVGTDNLFRGAAITMIIVGTLILVIAFFGCCGACRESQCMLCVFIVLIVIILILEIVTAVLAGVFKDELEQTLHDDMMKQVVSAVEPIKPDNNSATSFAWHSMQHEMSCCGADDYNDYRNNTKFSGDNPMPKSCCRLKNDDVEKPEPEDWDECKKEFNSHVQPADAIQLHAIGCYPSLLDWFRQKAGIFIGIACAIALIEILGITFACCVRNELTRHKETV</sequence>
<evidence type="ECO:0000256" key="2">
    <source>
        <dbReference type="ARBA" id="ARBA00006840"/>
    </source>
</evidence>
<evidence type="ECO:0000256" key="3">
    <source>
        <dbReference type="ARBA" id="ARBA00022692"/>
    </source>
</evidence>
<feature type="transmembrane region" description="Helical" evidence="6">
    <location>
        <begin position="89"/>
        <end position="113"/>
    </location>
</feature>
<comment type="caution">
    <text evidence="7">The sequence shown here is derived from an EMBL/GenBank/DDBJ whole genome shotgun (WGS) entry which is preliminary data.</text>
</comment>
<protein>
    <recommendedName>
        <fullName evidence="6">Tetraspanin</fullName>
    </recommendedName>
</protein>
<feature type="transmembrane region" description="Helical" evidence="6">
    <location>
        <begin position="55"/>
        <end position="77"/>
    </location>
</feature>
<comment type="similarity">
    <text evidence="2 6">Belongs to the tetraspanin (TM4SF) family.</text>
</comment>
<feature type="transmembrane region" description="Helical" evidence="6">
    <location>
        <begin position="12"/>
        <end position="35"/>
    </location>
</feature>
<dbReference type="AlphaFoldDB" id="A0AAD9JHQ2"/>
<dbReference type="PIRSF" id="PIRSF002419">
    <property type="entry name" value="Tetraspanin"/>
    <property type="match status" value="1"/>
</dbReference>
<evidence type="ECO:0000256" key="1">
    <source>
        <dbReference type="ARBA" id="ARBA00004141"/>
    </source>
</evidence>
<dbReference type="PANTHER" id="PTHR19282:SF544">
    <property type="entry name" value="TETRASPANIN"/>
    <property type="match status" value="1"/>
</dbReference>
<feature type="transmembrane region" description="Helical" evidence="6">
    <location>
        <begin position="234"/>
        <end position="258"/>
    </location>
</feature>
<evidence type="ECO:0000313" key="8">
    <source>
        <dbReference type="Proteomes" id="UP001208570"/>
    </source>
</evidence>
<dbReference type="InterPro" id="IPR018499">
    <property type="entry name" value="Tetraspanin/Peripherin"/>
</dbReference>
<dbReference type="InterPro" id="IPR018503">
    <property type="entry name" value="Tetraspanin_CS"/>
</dbReference>
<evidence type="ECO:0000313" key="7">
    <source>
        <dbReference type="EMBL" id="KAK2153194.1"/>
    </source>
</evidence>
<gene>
    <name evidence="7" type="ORF">LSH36_304g00008</name>
</gene>
<dbReference type="InterPro" id="IPR000301">
    <property type="entry name" value="Tetraspanin_animals"/>
</dbReference>
<evidence type="ECO:0000256" key="4">
    <source>
        <dbReference type="ARBA" id="ARBA00022989"/>
    </source>
</evidence>
<dbReference type="EMBL" id="JAODUP010000304">
    <property type="protein sequence ID" value="KAK2153194.1"/>
    <property type="molecule type" value="Genomic_DNA"/>
</dbReference>
<accession>A0AAD9JHQ2</accession>
<dbReference type="PRINTS" id="PR00259">
    <property type="entry name" value="TMFOUR"/>
</dbReference>
<dbReference type="SUPFAM" id="SSF48652">
    <property type="entry name" value="Tetraspanin"/>
    <property type="match status" value="1"/>
</dbReference>
<dbReference type="Gene3D" id="1.10.1450.10">
    <property type="entry name" value="Tetraspanin"/>
    <property type="match status" value="1"/>
</dbReference>